<accession>A0AAN8ZB28</accession>
<evidence type="ECO:0000313" key="5">
    <source>
        <dbReference type="Proteomes" id="UP001370490"/>
    </source>
</evidence>
<organism evidence="4 5">
    <name type="scientific">Dillenia turbinata</name>
    <dbReference type="NCBI Taxonomy" id="194707"/>
    <lineage>
        <taxon>Eukaryota</taxon>
        <taxon>Viridiplantae</taxon>
        <taxon>Streptophyta</taxon>
        <taxon>Embryophyta</taxon>
        <taxon>Tracheophyta</taxon>
        <taxon>Spermatophyta</taxon>
        <taxon>Magnoliopsida</taxon>
        <taxon>eudicotyledons</taxon>
        <taxon>Gunneridae</taxon>
        <taxon>Pentapetalae</taxon>
        <taxon>Dilleniales</taxon>
        <taxon>Dilleniaceae</taxon>
        <taxon>Dillenia</taxon>
    </lineage>
</organism>
<feature type="domain" description="Cdc6 C-terminal" evidence="3">
    <location>
        <begin position="24"/>
        <end position="103"/>
    </location>
</feature>
<name>A0AAN8ZB28_9MAGN</name>
<dbReference type="Pfam" id="PF09079">
    <property type="entry name" value="WHD_Cdc6"/>
    <property type="match status" value="1"/>
</dbReference>
<dbReference type="GO" id="GO:0003688">
    <property type="term" value="F:DNA replication origin binding"/>
    <property type="evidence" value="ECO:0007669"/>
    <property type="project" value="TreeGrafter"/>
</dbReference>
<gene>
    <name evidence="4" type="ORF">RJ641_008797</name>
</gene>
<dbReference type="InterPro" id="IPR015163">
    <property type="entry name" value="Cdc6_C"/>
</dbReference>
<dbReference type="GO" id="GO:0005634">
    <property type="term" value="C:nucleus"/>
    <property type="evidence" value="ECO:0007669"/>
    <property type="project" value="TreeGrafter"/>
</dbReference>
<dbReference type="PANTHER" id="PTHR10763:SF26">
    <property type="entry name" value="CELL DIVISION CONTROL PROTEIN 6 HOMOLOG"/>
    <property type="match status" value="1"/>
</dbReference>
<comment type="similarity">
    <text evidence="1">Belongs to the CDC6/cdc18 family.</text>
</comment>
<dbReference type="GO" id="GO:0033314">
    <property type="term" value="P:mitotic DNA replication checkpoint signaling"/>
    <property type="evidence" value="ECO:0007669"/>
    <property type="project" value="TreeGrafter"/>
</dbReference>
<dbReference type="Proteomes" id="UP001370490">
    <property type="component" value="Unassembled WGS sequence"/>
</dbReference>
<keyword evidence="5" id="KW-1185">Reference proteome</keyword>
<dbReference type="SMART" id="SM01074">
    <property type="entry name" value="Cdc6_C"/>
    <property type="match status" value="1"/>
</dbReference>
<dbReference type="PANTHER" id="PTHR10763">
    <property type="entry name" value="CELL DIVISION CONTROL PROTEIN 6-RELATED"/>
    <property type="match status" value="1"/>
</dbReference>
<evidence type="ECO:0000259" key="3">
    <source>
        <dbReference type="SMART" id="SM01074"/>
    </source>
</evidence>
<dbReference type="Gene3D" id="1.10.10.10">
    <property type="entry name" value="Winged helix-like DNA-binding domain superfamily/Winged helix DNA-binding domain"/>
    <property type="match status" value="1"/>
</dbReference>
<proteinExistence type="inferred from homology"/>
<evidence type="ECO:0000256" key="1">
    <source>
        <dbReference type="ARBA" id="ARBA00006184"/>
    </source>
</evidence>
<dbReference type="InterPro" id="IPR050311">
    <property type="entry name" value="ORC1/CDC6"/>
</dbReference>
<sequence>MDIVRVDHMAVALSKTFRSPVIILCSAVKLFRRGKKDTTIAELNKSYLEFYKMAVIPPMGILEIFNMCRVLSDQGLLKLGQSKDEKSRRVTLKVDEADISFALQILPAHGHVDIIVSSLDLSGQALASLMDKQMKRTVRNFNAYMQICRLPKT</sequence>
<comment type="caution">
    <text evidence="4">The sequence shown here is derived from an EMBL/GenBank/DDBJ whole genome shotgun (WGS) entry which is preliminary data.</text>
</comment>
<reference evidence="4 5" key="1">
    <citation type="submission" date="2023-12" db="EMBL/GenBank/DDBJ databases">
        <title>A high-quality genome assembly for Dillenia turbinata (Dilleniales).</title>
        <authorList>
            <person name="Chanderbali A."/>
        </authorList>
    </citation>
    <scope>NUCLEOTIDE SEQUENCE [LARGE SCALE GENOMIC DNA]</scope>
    <source>
        <strain evidence="4">LSX21</strain>
        <tissue evidence="4">Leaf</tissue>
    </source>
</reference>
<dbReference type="AlphaFoldDB" id="A0AAN8ZB28"/>
<evidence type="ECO:0000313" key="4">
    <source>
        <dbReference type="EMBL" id="KAK6927078.1"/>
    </source>
</evidence>
<evidence type="ECO:0000256" key="2">
    <source>
        <dbReference type="ARBA" id="ARBA00022705"/>
    </source>
</evidence>
<keyword evidence="2" id="KW-0235">DNA replication</keyword>
<dbReference type="EMBL" id="JBAMMX010000015">
    <property type="protein sequence ID" value="KAK6927078.1"/>
    <property type="molecule type" value="Genomic_DNA"/>
</dbReference>
<dbReference type="InterPro" id="IPR036388">
    <property type="entry name" value="WH-like_DNA-bd_sf"/>
</dbReference>
<dbReference type="GO" id="GO:0006270">
    <property type="term" value="P:DNA replication initiation"/>
    <property type="evidence" value="ECO:0007669"/>
    <property type="project" value="TreeGrafter"/>
</dbReference>
<dbReference type="InterPro" id="IPR036390">
    <property type="entry name" value="WH_DNA-bd_sf"/>
</dbReference>
<dbReference type="SUPFAM" id="SSF46785">
    <property type="entry name" value="Winged helix' DNA-binding domain"/>
    <property type="match status" value="1"/>
</dbReference>
<protein>
    <submittedName>
        <fullName evidence="4">Cdc6, C-terminal</fullName>
    </submittedName>
</protein>